<proteinExistence type="inferred from homology"/>
<evidence type="ECO:0000313" key="16">
    <source>
        <dbReference type="EMBL" id="EGX92747.1"/>
    </source>
</evidence>
<feature type="disulfide bond" evidence="13">
    <location>
        <begin position="190"/>
        <end position="262"/>
    </location>
</feature>
<evidence type="ECO:0000256" key="14">
    <source>
        <dbReference type="RuleBase" id="RU361126"/>
    </source>
</evidence>
<keyword evidence="4 14" id="KW-0165">Cleavage on pair of basic residues</keyword>
<evidence type="ECO:0000256" key="12">
    <source>
        <dbReference type="PIRSR" id="PIRSR601384-2"/>
    </source>
</evidence>
<dbReference type="GeneID" id="18166143"/>
<comment type="catalytic activity">
    <reaction evidence="1 14">
        <text>Preferential cleavage of bonds with hydrophobic residues in P1'. Also 3-Asn-|-Gln-4 and 8-Gly-|-Ser-9 bonds in insulin B chain.</text>
        <dbReference type="EC" id="3.4.24.39"/>
    </reaction>
</comment>
<evidence type="ECO:0000256" key="5">
    <source>
        <dbReference type="ARBA" id="ARBA00022723"/>
    </source>
</evidence>
<dbReference type="CDD" id="cd11008">
    <property type="entry name" value="M35_deuterolysin_like"/>
    <property type="match status" value="1"/>
</dbReference>
<evidence type="ECO:0000256" key="6">
    <source>
        <dbReference type="ARBA" id="ARBA00022729"/>
    </source>
</evidence>
<dbReference type="HOGENOM" id="CLU_039313_0_0_1"/>
<dbReference type="Proteomes" id="UP000001610">
    <property type="component" value="Unassembled WGS sequence"/>
</dbReference>
<dbReference type="GO" id="GO:0006508">
    <property type="term" value="P:proteolysis"/>
    <property type="evidence" value="ECO:0007669"/>
    <property type="project" value="UniProtKB-KW"/>
</dbReference>
<dbReference type="STRING" id="983644.G3JDS2"/>
<feature type="chain" id="PRO_5012158166" description="Neutral protease 2" evidence="15">
    <location>
        <begin position="16"/>
        <end position="360"/>
    </location>
</feature>
<dbReference type="OrthoDB" id="412874at2759"/>
<name>G3JDS2_CORMM</name>
<dbReference type="RefSeq" id="XP_006669331.1">
    <property type="nucleotide sequence ID" value="XM_006669268.1"/>
</dbReference>
<dbReference type="PRINTS" id="PR00768">
    <property type="entry name" value="DEUTEROLYSIN"/>
</dbReference>
<keyword evidence="17" id="KW-1185">Reference proteome</keyword>
<evidence type="ECO:0000256" key="11">
    <source>
        <dbReference type="PIRSR" id="PIRSR601384-1"/>
    </source>
</evidence>
<evidence type="ECO:0000256" key="8">
    <source>
        <dbReference type="ARBA" id="ARBA00022833"/>
    </source>
</evidence>
<evidence type="ECO:0000256" key="15">
    <source>
        <dbReference type="SAM" id="SignalP"/>
    </source>
</evidence>
<keyword evidence="6 15" id="KW-0732">Signal</keyword>
<accession>G3JDS2</accession>
<dbReference type="MEROPS" id="M35.002"/>
<comment type="cofactor">
    <cofactor evidence="12 14">
        <name>Zn(2+)</name>
        <dbReference type="ChEBI" id="CHEBI:29105"/>
    </cofactor>
    <text evidence="12 14">Binds 1 zinc ion per subunit.</text>
</comment>
<dbReference type="EC" id="3.4.24.39" evidence="14"/>
<feature type="binding site" evidence="12">
    <location>
        <position position="312"/>
    </location>
    <ligand>
        <name>Zn(2+)</name>
        <dbReference type="ChEBI" id="CHEBI:29105"/>
        <note>catalytic</note>
    </ligand>
</feature>
<evidence type="ECO:0000256" key="1">
    <source>
        <dbReference type="ARBA" id="ARBA00001187"/>
    </source>
</evidence>
<dbReference type="VEuPathDB" id="FungiDB:CCM_04120"/>
<evidence type="ECO:0000256" key="4">
    <source>
        <dbReference type="ARBA" id="ARBA00022685"/>
    </source>
</evidence>
<reference evidence="16 17" key="1">
    <citation type="journal article" date="2011" name="Genome Biol.">
        <title>Genome sequence of the insect pathogenic fungus Cordyceps militaris, a valued traditional Chinese medicine.</title>
        <authorList>
            <person name="Zheng P."/>
            <person name="Xia Y."/>
            <person name="Xiao G."/>
            <person name="Xiong C."/>
            <person name="Hu X."/>
            <person name="Zhang S."/>
            <person name="Zheng H."/>
            <person name="Huang Y."/>
            <person name="Zhou Y."/>
            <person name="Wang S."/>
            <person name="Zhao G.P."/>
            <person name="Liu X."/>
            <person name="St Leger R.J."/>
            <person name="Wang C."/>
        </authorList>
    </citation>
    <scope>NUCLEOTIDE SEQUENCE [LARGE SCALE GENOMIC DNA]</scope>
    <source>
        <strain evidence="16 17">CM01</strain>
    </source>
</reference>
<dbReference type="SUPFAM" id="SSF55486">
    <property type="entry name" value="Metalloproteases ('zincins'), catalytic domain"/>
    <property type="match status" value="1"/>
</dbReference>
<evidence type="ECO:0000256" key="10">
    <source>
        <dbReference type="ARBA" id="ARBA00023145"/>
    </source>
</evidence>
<feature type="binding site" evidence="12">
    <location>
        <position position="316"/>
    </location>
    <ligand>
        <name>Zn(2+)</name>
        <dbReference type="ChEBI" id="CHEBI:29105"/>
        <note>catalytic</note>
    </ligand>
</feature>
<dbReference type="AlphaFoldDB" id="G3JDS2"/>
<keyword evidence="3 14" id="KW-0645">Protease</keyword>
<organism evidence="16 17">
    <name type="scientific">Cordyceps militaris (strain CM01)</name>
    <name type="common">Caterpillar fungus</name>
    <dbReference type="NCBI Taxonomy" id="983644"/>
    <lineage>
        <taxon>Eukaryota</taxon>
        <taxon>Fungi</taxon>
        <taxon>Dikarya</taxon>
        <taxon>Ascomycota</taxon>
        <taxon>Pezizomycotina</taxon>
        <taxon>Sordariomycetes</taxon>
        <taxon>Hypocreomycetidae</taxon>
        <taxon>Hypocreales</taxon>
        <taxon>Cordycipitaceae</taxon>
        <taxon>Cordyceps</taxon>
    </lineage>
</organism>
<comment type="function">
    <text evidence="14">Secreted metalloproteinase that allows assimilation of proteinaceous substrates. Shows high activities on basic nuclear substrates such as histone and protamine.</text>
</comment>
<dbReference type="Gene3D" id="2.60.40.2970">
    <property type="match status" value="1"/>
</dbReference>
<dbReference type="PANTHER" id="PTHR37016:SF2">
    <property type="entry name" value="NEUTRAL PROTEASE 2 HOMOLOG SNOG_02177"/>
    <property type="match status" value="1"/>
</dbReference>
<comment type="subcellular location">
    <subcellularLocation>
        <location evidence="14">Secreted</location>
    </subcellularLocation>
</comment>
<feature type="signal peptide" evidence="15">
    <location>
        <begin position="1"/>
        <end position="15"/>
    </location>
</feature>
<feature type="active site" evidence="11">
    <location>
        <position position="313"/>
    </location>
</feature>
<dbReference type="InterPro" id="IPR024079">
    <property type="entry name" value="MetalloPept_cat_dom_sf"/>
</dbReference>
<dbReference type="InParanoid" id="G3JDS2"/>
<dbReference type="eggNOG" id="ENOG502SGF5">
    <property type="taxonomic scope" value="Eukaryota"/>
</dbReference>
<dbReference type="OMA" id="ATQVYQN"/>
<dbReference type="GO" id="GO:0004222">
    <property type="term" value="F:metalloendopeptidase activity"/>
    <property type="evidence" value="ECO:0007669"/>
    <property type="project" value="InterPro"/>
</dbReference>
<keyword evidence="5 12" id="KW-0479">Metal-binding</keyword>
<feature type="disulfide bond" evidence="13">
    <location>
        <begin position="269"/>
        <end position="287"/>
    </location>
</feature>
<keyword evidence="7 14" id="KW-0378">Hydrolase</keyword>
<keyword evidence="10" id="KW-0865">Zymogen</keyword>
<evidence type="ECO:0000256" key="7">
    <source>
        <dbReference type="ARBA" id="ARBA00022801"/>
    </source>
</evidence>
<comment type="similarity">
    <text evidence="2 14">Belongs to the peptidase M35 family.</text>
</comment>
<keyword evidence="9 14" id="KW-0482">Metalloprotease</keyword>
<gene>
    <name evidence="16" type="ORF">CCM_04120</name>
</gene>
<dbReference type="KEGG" id="cmt:CCM_04120"/>
<dbReference type="InterPro" id="IPR050414">
    <property type="entry name" value="Fungal_M35_metalloproteases"/>
</dbReference>
<keyword evidence="14" id="KW-0964">Secreted</keyword>
<protein>
    <recommendedName>
        <fullName evidence="14">Neutral protease 2</fullName>
        <ecNumber evidence="14">3.4.24.39</ecNumber>
    </recommendedName>
    <alternativeName>
        <fullName evidence="14">Deuterolysin</fullName>
    </alternativeName>
</protein>
<dbReference type="GO" id="GO:0046872">
    <property type="term" value="F:metal ion binding"/>
    <property type="evidence" value="ECO:0007669"/>
    <property type="project" value="UniProtKB-KW"/>
</dbReference>
<dbReference type="Pfam" id="PF02102">
    <property type="entry name" value="Peptidase_M35"/>
    <property type="match status" value="1"/>
</dbReference>
<dbReference type="PANTHER" id="PTHR37016">
    <property type="match status" value="1"/>
</dbReference>
<dbReference type="InterPro" id="IPR001384">
    <property type="entry name" value="Peptidase_M35"/>
</dbReference>
<evidence type="ECO:0000313" key="17">
    <source>
        <dbReference type="Proteomes" id="UP000001610"/>
    </source>
</evidence>
<feature type="binding site" evidence="12">
    <location>
        <position position="325"/>
    </location>
    <ligand>
        <name>Zn(2+)</name>
        <dbReference type="ChEBI" id="CHEBI:29105"/>
        <note>catalytic</note>
    </ligand>
</feature>
<evidence type="ECO:0000256" key="9">
    <source>
        <dbReference type="ARBA" id="ARBA00023049"/>
    </source>
</evidence>
<evidence type="ECO:0000256" key="3">
    <source>
        <dbReference type="ARBA" id="ARBA00022670"/>
    </source>
</evidence>
<evidence type="ECO:0000256" key="2">
    <source>
        <dbReference type="ARBA" id="ARBA00010279"/>
    </source>
</evidence>
<evidence type="ECO:0000256" key="13">
    <source>
        <dbReference type="PIRSR" id="PIRSR601384-3"/>
    </source>
</evidence>
<dbReference type="Gene3D" id="3.40.390.10">
    <property type="entry name" value="Collagenase (Catalytic Domain)"/>
    <property type="match status" value="1"/>
</dbReference>
<dbReference type="GO" id="GO:0005576">
    <property type="term" value="C:extracellular region"/>
    <property type="evidence" value="ECO:0007669"/>
    <property type="project" value="UniProtKB-SubCell"/>
</dbReference>
<dbReference type="EMBL" id="JH126401">
    <property type="protein sequence ID" value="EGX92747.1"/>
    <property type="molecule type" value="Genomic_DNA"/>
</dbReference>
<keyword evidence="8 12" id="KW-0862">Zinc</keyword>
<sequence length="360" mass="38145">MKFLGPLALASMALATPRVWNTRKASSPLDLRIEMDGNSKVRAVLTNRGDHDLRLLKTGTFLDEAPVEKAKIYTSSVYSENAVPFDGVRLRIATSELEPSAFQDLPAGQSVTAAFDLAHMHDLSAGGDYHVELSGALSAAAAAADAPTSAALVGSLPYRSNRLSIRVDGDTARAASSAFHLQRRSRVRDCRGAQLLATTTALAGCTEMAAAAAAAASSGDAGKMVEYFKAADNGTRGIVAGVFSRVAAECGSTTGGVADYFCSDPYGACSGGVLAYTVAARNLMAYCPLYFARLPPRTQRCHGQDQATTNLHEVTHLRQIKGTDDFGGYGYQFLQGLTKEQNLNHADTYTLFANAIDLKC</sequence>